<keyword evidence="3 8" id="KW-0732">Signal</keyword>
<protein>
    <submittedName>
        <fullName evidence="10">SH3 domain-containing protein</fullName>
    </submittedName>
</protein>
<accession>A0A2T3NIL9</accession>
<evidence type="ECO:0000256" key="7">
    <source>
        <dbReference type="SAM" id="Phobius"/>
    </source>
</evidence>
<gene>
    <name evidence="10" type="ORF">C9I98_20930</name>
</gene>
<organism evidence="10 11">
    <name type="scientific">Photobacterium sanctipauli</name>
    <dbReference type="NCBI Taxonomy" id="1342794"/>
    <lineage>
        <taxon>Bacteria</taxon>
        <taxon>Pseudomonadati</taxon>
        <taxon>Pseudomonadota</taxon>
        <taxon>Gammaproteobacteria</taxon>
        <taxon>Vibrionales</taxon>
        <taxon>Vibrionaceae</taxon>
        <taxon>Photobacterium</taxon>
    </lineage>
</organism>
<dbReference type="InterPro" id="IPR016476">
    <property type="entry name" value="SH3_dom_pro"/>
</dbReference>
<dbReference type="OrthoDB" id="9790951at2"/>
<name>A0A2T3NIL9_9GAMM</name>
<dbReference type="GO" id="GO:0016020">
    <property type="term" value="C:membrane"/>
    <property type="evidence" value="ECO:0007669"/>
    <property type="project" value="UniProtKB-SubCell"/>
</dbReference>
<comment type="subcellular location">
    <subcellularLocation>
        <location evidence="1">Membrane</location>
        <topology evidence="1">Single-pass membrane protein</topology>
    </subcellularLocation>
</comment>
<feature type="domain" description="SH3b" evidence="9">
    <location>
        <begin position="22"/>
        <end position="88"/>
    </location>
</feature>
<evidence type="ECO:0000256" key="8">
    <source>
        <dbReference type="SAM" id="SignalP"/>
    </source>
</evidence>
<feature type="chain" id="PRO_5015431378" evidence="8">
    <location>
        <begin position="22"/>
        <end position="205"/>
    </location>
</feature>
<keyword evidence="11" id="KW-1185">Reference proteome</keyword>
<dbReference type="Gene3D" id="2.30.30.40">
    <property type="entry name" value="SH3 Domains"/>
    <property type="match status" value="1"/>
</dbReference>
<evidence type="ECO:0000256" key="5">
    <source>
        <dbReference type="ARBA" id="ARBA00023136"/>
    </source>
</evidence>
<evidence type="ECO:0000313" key="11">
    <source>
        <dbReference type="Proteomes" id="UP000241771"/>
    </source>
</evidence>
<dbReference type="PIRSF" id="PIRSF006158">
    <property type="entry name" value="UCP006158_SH3"/>
    <property type="match status" value="1"/>
</dbReference>
<evidence type="ECO:0000256" key="2">
    <source>
        <dbReference type="ARBA" id="ARBA00022692"/>
    </source>
</evidence>
<dbReference type="AlphaFoldDB" id="A0A2T3NIL9"/>
<dbReference type="NCBIfam" id="TIGR04211">
    <property type="entry name" value="SH3_and_anchor"/>
    <property type="match status" value="1"/>
</dbReference>
<feature type="signal peptide" evidence="8">
    <location>
        <begin position="1"/>
        <end position="21"/>
    </location>
</feature>
<feature type="transmembrane region" description="Helical" evidence="7">
    <location>
        <begin position="172"/>
        <end position="194"/>
    </location>
</feature>
<evidence type="ECO:0000256" key="6">
    <source>
        <dbReference type="SAM" id="Coils"/>
    </source>
</evidence>
<dbReference type="Pfam" id="PF08239">
    <property type="entry name" value="SH3_3"/>
    <property type="match status" value="1"/>
</dbReference>
<keyword evidence="6" id="KW-0175">Coiled coil</keyword>
<keyword evidence="2 7" id="KW-0812">Transmembrane</keyword>
<reference evidence="10 11" key="1">
    <citation type="submission" date="2018-01" db="EMBL/GenBank/DDBJ databases">
        <title>Whole genome sequencing of Histamine producing bacteria.</title>
        <authorList>
            <person name="Butler K."/>
        </authorList>
    </citation>
    <scope>NUCLEOTIDE SEQUENCE [LARGE SCALE GENOMIC DNA]</scope>
    <source>
        <strain evidence="10 11">DSM 100436</strain>
    </source>
</reference>
<keyword evidence="4 7" id="KW-1133">Transmembrane helix</keyword>
<keyword evidence="5 7" id="KW-0472">Membrane</keyword>
<proteinExistence type="predicted"/>
<dbReference type="RefSeq" id="WP_036817478.1">
    <property type="nucleotide sequence ID" value="NZ_JGVO01000077.1"/>
</dbReference>
<evidence type="ECO:0000313" key="10">
    <source>
        <dbReference type="EMBL" id="PSW15105.1"/>
    </source>
</evidence>
<evidence type="ECO:0000256" key="4">
    <source>
        <dbReference type="ARBA" id="ARBA00022989"/>
    </source>
</evidence>
<dbReference type="InterPro" id="IPR003646">
    <property type="entry name" value="SH3-like_bac-type"/>
</dbReference>
<dbReference type="PROSITE" id="PS51781">
    <property type="entry name" value="SH3B"/>
    <property type="match status" value="1"/>
</dbReference>
<evidence type="ECO:0000256" key="3">
    <source>
        <dbReference type="ARBA" id="ARBA00022729"/>
    </source>
</evidence>
<comment type="caution">
    <text evidence="10">The sequence shown here is derived from an EMBL/GenBank/DDBJ whole genome shotgun (WGS) entry which is preliminary data.</text>
</comment>
<evidence type="ECO:0000259" key="9">
    <source>
        <dbReference type="PROSITE" id="PS51781"/>
    </source>
</evidence>
<sequence length="205" mass="22927">MKQLISLLILAFAVVTLPAKAEQTRYISDDLFTYMHKGPSTQFRIMGSVNAGTKVVLLESNREAGFSKITDNRGRTGWVNSDFISSQVGLKERVPALEKELTEVKASLAEAQQSGDEKTASLQNSLEIRTKQITELETQNSNLNEQLMSSQAEIRELRAQIDTQKDDLLMKWFTYGGMVAGAGLLFGLILPHLIPRRRKRNNGWA</sequence>
<dbReference type="Proteomes" id="UP000241771">
    <property type="component" value="Unassembled WGS sequence"/>
</dbReference>
<feature type="coiled-coil region" evidence="6">
    <location>
        <begin position="94"/>
        <end position="167"/>
    </location>
</feature>
<evidence type="ECO:0000256" key="1">
    <source>
        <dbReference type="ARBA" id="ARBA00004167"/>
    </source>
</evidence>
<dbReference type="EMBL" id="PYMA01000017">
    <property type="protein sequence ID" value="PSW15105.1"/>
    <property type="molecule type" value="Genomic_DNA"/>
</dbReference>
<dbReference type="SMART" id="SM00287">
    <property type="entry name" value="SH3b"/>
    <property type="match status" value="1"/>
</dbReference>